<evidence type="ECO:0000313" key="3">
    <source>
        <dbReference type="Proteomes" id="UP000460561"/>
    </source>
</evidence>
<dbReference type="InterPro" id="IPR043129">
    <property type="entry name" value="ATPase_NBD"/>
</dbReference>
<dbReference type="PANTHER" id="PTHR30005:SF0">
    <property type="entry name" value="RETROGRADE REGULATION PROTEIN 2"/>
    <property type="match status" value="1"/>
</dbReference>
<comment type="caution">
    <text evidence="2">The sequence shown here is derived from an EMBL/GenBank/DDBJ whole genome shotgun (WGS) entry which is preliminary data.</text>
</comment>
<dbReference type="Proteomes" id="UP000460561">
    <property type="component" value="Unassembled WGS sequence"/>
</dbReference>
<dbReference type="Gene3D" id="1.10.3210.10">
    <property type="entry name" value="Hypothetical protein af1432"/>
    <property type="match status" value="1"/>
</dbReference>
<sequence>MTRNSFSRSHQVREELPDRAVIDIGSNTVRMVVYGGPLRSPLVWMNEKVSARLGRDLAETGRIPDKAADSALAALRRYAVLLEDLGIKNVQAVATAAARDAENGAEFLDKVRAIGLKPRLLSGEEEARSSASGVIASFPGAQGVVADLGGGSLELIAIEGNQTHDGCSLPLGTLRLPGLRKQGSDNFKASVERAFEGAGWATAHPGPLYMVGGTWRALASYTLRQLGSSITDPHGFVLNVDDIEKVAKKVAQTDPKELSQFDGISSSRAAALPDAAAMLRIMLAEIKPDALIFSAWGLREGLLYDQLAPEAKSQDPLLSGVTHFAASRGGTITRATMLAGWSTDIARNPGRNTERLRLSSTMLALALARIEPNLRQRNAIDWALHKRWIGLTVEDRALLGAALLASCGQTELPSEITGIASDQSISSAIAWGLAVRLCRRMGGGTRTSMLASTLRLDGDCLTLWFDESHASLAGDPVRKDLKALAQWLGKDSKISIGQPD</sequence>
<organism evidence="2 3">
    <name type="scientific">Altericroceibacterium indicum</name>
    <dbReference type="NCBI Taxonomy" id="374177"/>
    <lineage>
        <taxon>Bacteria</taxon>
        <taxon>Pseudomonadati</taxon>
        <taxon>Pseudomonadota</taxon>
        <taxon>Alphaproteobacteria</taxon>
        <taxon>Sphingomonadales</taxon>
        <taxon>Erythrobacteraceae</taxon>
        <taxon>Altericroceibacterium</taxon>
    </lineage>
</organism>
<dbReference type="CDD" id="cd24052">
    <property type="entry name" value="ASKHA_NBD_HpPPX-GppA-like"/>
    <property type="match status" value="1"/>
</dbReference>
<evidence type="ECO:0000259" key="1">
    <source>
        <dbReference type="Pfam" id="PF02541"/>
    </source>
</evidence>
<keyword evidence="3" id="KW-1185">Reference proteome</keyword>
<feature type="domain" description="Ppx/GppA phosphatase N-terminal" evidence="1">
    <location>
        <begin position="46"/>
        <end position="307"/>
    </location>
</feature>
<dbReference type="PANTHER" id="PTHR30005">
    <property type="entry name" value="EXOPOLYPHOSPHATASE"/>
    <property type="match status" value="1"/>
</dbReference>
<evidence type="ECO:0000313" key="2">
    <source>
        <dbReference type="EMBL" id="MXP24996.1"/>
    </source>
</evidence>
<dbReference type="Pfam" id="PF02541">
    <property type="entry name" value="Ppx-GppA"/>
    <property type="match status" value="1"/>
</dbReference>
<dbReference type="GO" id="GO:0006357">
    <property type="term" value="P:regulation of transcription by RNA polymerase II"/>
    <property type="evidence" value="ECO:0007669"/>
    <property type="project" value="TreeGrafter"/>
</dbReference>
<dbReference type="SUPFAM" id="SSF53067">
    <property type="entry name" value="Actin-like ATPase domain"/>
    <property type="match status" value="2"/>
</dbReference>
<protein>
    <submittedName>
        <fullName evidence="2">Ppx/GppA family phosphatase</fullName>
    </submittedName>
</protein>
<gene>
    <name evidence="2" type="ORF">GRI39_02900</name>
</gene>
<dbReference type="Gene3D" id="3.30.420.150">
    <property type="entry name" value="Exopolyphosphatase. Domain 2"/>
    <property type="match status" value="1"/>
</dbReference>
<proteinExistence type="predicted"/>
<dbReference type="RefSeq" id="WP_160738175.1">
    <property type="nucleotide sequence ID" value="NZ_WTYQ01000001.1"/>
</dbReference>
<dbReference type="InterPro" id="IPR003695">
    <property type="entry name" value="Ppx_GppA_N"/>
</dbReference>
<dbReference type="OrthoDB" id="3698573at2"/>
<accession>A0A845A8W2</accession>
<reference evidence="2 3" key="1">
    <citation type="submission" date="2019-12" db="EMBL/GenBank/DDBJ databases">
        <title>Genomic-based taxomic classification of the family Erythrobacteraceae.</title>
        <authorList>
            <person name="Xu L."/>
        </authorList>
    </citation>
    <scope>NUCLEOTIDE SEQUENCE [LARGE SCALE GENOMIC DNA]</scope>
    <source>
        <strain evidence="2 3">DSM 18604</strain>
    </source>
</reference>
<dbReference type="InterPro" id="IPR050273">
    <property type="entry name" value="GppA/Ppx_hydrolase"/>
</dbReference>
<dbReference type="EMBL" id="WTYQ01000001">
    <property type="protein sequence ID" value="MXP24996.1"/>
    <property type="molecule type" value="Genomic_DNA"/>
</dbReference>
<name>A0A845A8W2_9SPHN</name>
<dbReference type="Gene3D" id="3.30.420.40">
    <property type="match status" value="1"/>
</dbReference>
<dbReference type="AlphaFoldDB" id="A0A845A8W2"/>